<dbReference type="GO" id="GO:0004386">
    <property type="term" value="F:helicase activity"/>
    <property type="evidence" value="ECO:0007669"/>
    <property type="project" value="UniProtKB-KW"/>
</dbReference>
<dbReference type="PANTHER" id="PTHR10799">
    <property type="entry name" value="SNF2/RAD54 HELICASE FAMILY"/>
    <property type="match status" value="1"/>
</dbReference>
<feature type="domain" description="Helicase C-terminal" evidence="6">
    <location>
        <begin position="932"/>
        <end position="1085"/>
    </location>
</feature>
<dbReference type="RefSeq" id="WP_188818218.1">
    <property type="nucleotide sequence ID" value="NZ_BMOF01000083.1"/>
</dbReference>
<dbReference type="PROSITE" id="PS51192">
    <property type="entry name" value="HELICASE_ATP_BIND_1"/>
    <property type="match status" value="1"/>
</dbReference>
<evidence type="ECO:0000313" key="7">
    <source>
        <dbReference type="EMBL" id="GGK08479.1"/>
    </source>
</evidence>
<dbReference type="InterPro" id="IPR013663">
    <property type="entry name" value="Helicase_SWF/SNF/SWI_bac"/>
</dbReference>
<accession>A0A8J3FCI2</accession>
<gene>
    <name evidence="7" type="ORF">GCM10007043_23200</name>
</gene>
<dbReference type="SMART" id="SM00490">
    <property type="entry name" value="HELICc"/>
    <property type="match status" value="1"/>
</dbReference>
<keyword evidence="8" id="KW-1185">Reference proteome</keyword>
<dbReference type="SUPFAM" id="SSF52540">
    <property type="entry name" value="P-loop containing nucleoside triphosphate hydrolases"/>
    <property type="match status" value="2"/>
</dbReference>
<dbReference type="CDD" id="cd18012">
    <property type="entry name" value="DEXQc_arch_SWI2_SNF2"/>
    <property type="match status" value="1"/>
</dbReference>
<sequence>MSDVGAGNRVPFPLQPAEVRAFFSSEVYRRGKRYASEGRVELLDAEAVAGGFLWDLNVYGTEVYHVRLEVRNGSWWVWCTCPAFEQKEECKHLAAAMLFLANGGGQEAVTPEVSTLIRDLSEVFDPGDSTASPAPNPGAPGDRARLVVEYLLAYDGYRFVGIELKAGVDRTYVVKDLRAFLDAVHRGQVYALTPRFAYDPEVHAVSAEDLEVLAVLRAIAEEEAFYRGGMVPGVSSVNRDGRRLILSPTAAERVLAHLRGRPLYLKTENHLVRPLALAEEDVRAARLTFHLVADEGGEGGIRLNLAPLARALHLPRYRWLVVDGVLYRLSERENRIVSAFREALEDKPWRGGSWLPGGQVREDLAVPREAVERVLTYAVPALEAIGTVRIQGELAERIVKAPLVAVVEVNDAGEALAVDVRLTYAEASFSLWDRTEPQHAGGEKLYIRDVAKERAILAVLERGPLVVGVGEENAARMFVPKDDDALYRFFSETLPELTALDGVQVYLSDAVASYVPEQPPEPELWFDLDALGDWLTVRFDVRGVDRKDVERIRRALFEGARYVRLESGAFLSLEDEPFRRARTVLTALAEKAGPQSEVKVPLHKAALLVGNEATRGVVHYSAAVQGLVEALSNPDAFVAPLPAGLRATLRPYQRTGFRWMKLLATYRLGGILADEMGLGKTVQTIAFLLSEKEEDRSLPSLVVAPSSLVYNWEAELVRFAPTLRVLVIDGSPEVRAAKHREADGADVVITSYPLLRQDIAEFARRTYAHLILDEAQAIKNPTTQTFRAVQKIRAPKRFALTGTPIENAVDELWAILQAVMPGLFPSLKAFKQLPPEEIRRRIRPFVLRRTKKDVLKDLPERTEMIRWVELDDQQKAAYLAFLQEAKREAERLMEEGGWAQNRMQILALITRLRQVCADPALVVPDYGGPSAKLEALVELLRELLAGGRRVLIFSQFARMLRRIEQRLNEEGIAAFSLDGQTPPKERMAMVEAFNAGERQVFLISLRAGGTGLNLTGADTVILYDLWWNPAVDAQAIGRAHRIGQKRPVLVFRMIAKGTIEERIYALQAEKQALFERVIESERDPLAFRLTEDDIRALLSLPGAVAAP</sequence>
<dbReference type="InterPro" id="IPR038718">
    <property type="entry name" value="SNF2-like_sf"/>
</dbReference>
<protein>
    <submittedName>
        <fullName evidence="7">Snf2 family helicase</fullName>
    </submittedName>
</protein>
<evidence type="ECO:0000313" key="8">
    <source>
        <dbReference type="Proteomes" id="UP000637720"/>
    </source>
</evidence>
<dbReference type="Pfam" id="PF00271">
    <property type="entry name" value="Helicase_C"/>
    <property type="match status" value="1"/>
</dbReference>
<feature type="coiled-coil region" evidence="3">
    <location>
        <begin position="875"/>
        <end position="902"/>
    </location>
</feature>
<dbReference type="InterPro" id="IPR049730">
    <property type="entry name" value="SNF2/RAD54-like_C"/>
</dbReference>
<dbReference type="InterPro" id="IPR014001">
    <property type="entry name" value="Helicase_ATP-bd"/>
</dbReference>
<reference evidence="7" key="1">
    <citation type="journal article" date="2014" name="Int. J. Syst. Evol. Microbiol.">
        <title>Complete genome sequence of Corynebacterium casei LMG S-19264T (=DSM 44701T), isolated from a smear-ripened cheese.</title>
        <authorList>
            <consortium name="US DOE Joint Genome Institute (JGI-PGF)"/>
            <person name="Walter F."/>
            <person name="Albersmeier A."/>
            <person name="Kalinowski J."/>
            <person name="Ruckert C."/>
        </authorList>
    </citation>
    <scope>NUCLEOTIDE SEQUENCE</scope>
    <source>
        <strain evidence="7">JCM 14719</strain>
    </source>
</reference>
<dbReference type="Pfam" id="PF08455">
    <property type="entry name" value="SNF2_assoc"/>
    <property type="match status" value="1"/>
</dbReference>
<dbReference type="SMART" id="SM00487">
    <property type="entry name" value="DEXDc"/>
    <property type="match status" value="1"/>
</dbReference>
<dbReference type="Gene3D" id="3.40.50.300">
    <property type="entry name" value="P-loop containing nucleotide triphosphate hydrolases"/>
    <property type="match status" value="1"/>
</dbReference>
<dbReference type="GO" id="GO:0005524">
    <property type="term" value="F:ATP binding"/>
    <property type="evidence" value="ECO:0007669"/>
    <property type="project" value="InterPro"/>
</dbReference>
<evidence type="ECO:0000256" key="1">
    <source>
        <dbReference type="ARBA" id="ARBA00022801"/>
    </source>
</evidence>
<dbReference type="Gene3D" id="3.40.50.10810">
    <property type="entry name" value="Tandem AAA-ATPase domain"/>
    <property type="match status" value="1"/>
</dbReference>
<dbReference type="PROSITE" id="PS50966">
    <property type="entry name" value="ZF_SWIM"/>
    <property type="match status" value="1"/>
</dbReference>
<dbReference type="CDD" id="cd18793">
    <property type="entry name" value="SF2_C_SNF"/>
    <property type="match status" value="1"/>
</dbReference>
<dbReference type="PROSITE" id="PS51194">
    <property type="entry name" value="HELICASE_CTER"/>
    <property type="match status" value="1"/>
</dbReference>
<organism evidence="7 8">
    <name type="scientific">Calditerricola satsumensis</name>
    <dbReference type="NCBI Taxonomy" id="373054"/>
    <lineage>
        <taxon>Bacteria</taxon>
        <taxon>Bacillati</taxon>
        <taxon>Bacillota</taxon>
        <taxon>Bacilli</taxon>
        <taxon>Bacillales</taxon>
        <taxon>Bacillaceae</taxon>
        <taxon>Calditerricola</taxon>
    </lineage>
</organism>
<keyword evidence="2" id="KW-0863">Zinc-finger</keyword>
<comment type="caution">
    <text evidence="7">The sequence shown here is derived from an EMBL/GenBank/DDBJ whole genome shotgun (WGS) entry which is preliminary data.</text>
</comment>
<dbReference type="GO" id="GO:0008270">
    <property type="term" value="F:zinc ion binding"/>
    <property type="evidence" value="ECO:0007669"/>
    <property type="project" value="UniProtKB-KW"/>
</dbReference>
<dbReference type="InterPro" id="IPR007527">
    <property type="entry name" value="Znf_SWIM"/>
</dbReference>
<dbReference type="GO" id="GO:0016787">
    <property type="term" value="F:hydrolase activity"/>
    <property type="evidence" value="ECO:0007669"/>
    <property type="project" value="UniProtKB-KW"/>
</dbReference>
<keyword evidence="7" id="KW-0067">ATP-binding</keyword>
<evidence type="ECO:0000256" key="2">
    <source>
        <dbReference type="PROSITE-ProRule" id="PRU00325"/>
    </source>
</evidence>
<evidence type="ECO:0000259" key="6">
    <source>
        <dbReference type="PROSITE" id="PS51194"/>
    </source>
</evidence>
<dbReference type="InterPro" id="IPR001650">
    <property type="entry name" value="Helicase_C-like"/>
</dbReference>
<feature type="domain" description="SWIM-type" evidence="4">
    <location>
        <begin position="64"/>
        <end position="101"/>
    </location>
</feature>
<feature type="domain" description="Helicase ATP-binding" evidence="5">
    <location>
        <begin position="661"/>
        <end position="822"/>
    </location>
</feature>
<evidence type="ECO:0000259" key="5">
    <source>
        <dbReference type="PROSITE" id="PS51192"/>
    </source>
</evidence>
<keyword evidence="2" id="KW-0479">Metal-binding</keyword>
<keyword evidence="7" id="KW-0347">Helicase</keyword>
<reference evidence="7" key="2">
    <citation type="submission" date="2020-09" db="EMBL/GenBank/DDBJ databases">
        <authorList>
            <person name="Sun Q."/>
            <person name="Ohkuma M."/>
        </authorList>
    </citation>
    <scope>NUCLEOTIDE SEQUENCE</scope>
    <source>
        <strain evidence="7">JCM 14719</strain>
    </source>
</reference>
<evidence type="ECO:0000256" key="3">
    <source>
        <dbReference type="SAM" id="Coils"/>
    </source>
</evidence>
<keyword evidence="3" id="KW-0175">Coiled coil</keyword>
<evidence type="ECO:0000259" key="4">
    <source>
        <dbReference type="PROSITE" id="PS50966"/>
    </source>
</evidence>
<name>A0A8J3FCI2_9BACI</name>
<dbReference type="InterPro" id="IPR000330">
    <property type="entry name" value="SNF2_N"/>
</dbReference>
<dbReference type="EMBL" id="BMOF01000083">
    <property type="protein sequence ID" value="GGK08479.1"/>
    <property type="molecule type" value="Genomic_DNA"/>
</dbReference>
<dbReference type="InterPro" id="IPR027417">
    <property type="entry name" value="P-loop_NTPase"/>
</dbReference>
<dbReference type="AlphaFoldDB" id="A0A8J3FCI2"/>
<keyword evidence="7" id="KW-0547">Nucleotide-binding</keyword>
<keyword evidence="1" id="KW-0378">Hydrolase</keyword>
<proteinExistence type="predicted"/>
<dbReference type="Proteomes" id="UP000637720">
    <property type="component" value="Unassembled WGS sequence"/>
</dbReference>
<keyword evidence="2" id="KW-0862">Zinc</keyword>
<dbReference type="Pfam" id="PF00176">
    <property type="entry name" value="SNF2-rel_dom"/>
    <property type="match status" value="1"/>
</dbReference>